<organism evidence="4 5">
    <name type="scientific">Pauljensenia hongkongensis</name>
    <dbReference type="NCBI Taxonomy" id="178339"/>
    <lineage>
        <taxon>Bacteria</taxon>
        <taxon>Bacillati</taxon>
        <taxon>Actinomycetota</taxon>
        <taxon>Actinomycetes</taxon>
        <taxon>Actinomycetales</taxon>
        <taxon>Actinomycetaceae</taxon>
        <taxon>Pauljensenia</taxon>
    </lineage>
</organism>
<accession>A0A1D8B1T0</accession>
<feature type="active site" description="Acyl-thioester intermediate" evidence="2">
    <location>
        <position position="220"/>
    </location>
</feature>
<name>A0A1D8B1T0_9ACTO</name>
<dbReference type="AlphaFoldDB" id="A0A1D8B1T0"/>
<dbReference type="Gene3D" id="2.40.260.10">
    <property type="entry name" value="Sortase"/>
    <property type="match status" value="1"/>
</dbReference>
<feature type="transmembrane region" description="Helical" evidence="3">
    <location>
        <begin position="261"/>
        <end position="282"/>
    </location>
</feature>
<keyword evidence="3" id="KW-1133">Transmembrane helix</keyword>
<gene>
    <name evidence="4" type="ORF">BH719_03765</name>
</gene>
<evidence type="ECO:0000256" key="2">
    <source>
        <dbReference type="PIRSR" id="PIRSR605754-1"/>
    </source>
</evidence>
<keyword evidence="3" id="KW-0472">Membrane</keyword>
<feature type="active site" description="Proton donor/acceptor" evidence="2">
    <location>
        <position position="158"/>
    </location>
</feature>
<dbReference type="KEGG" id="phon:BH719_03765"/>
<evidence type="ECO:0000313" key="4">
    <source>
        <dbReference type="EMBL" id="AOS47083.1"/>
    </source>
</evidence>
<dbReference type="STRING" id="178339.BH719_03765"/>
<dbReference type="CDD" id="cd05827">
    <property type="entry name" value="Sortase_C"/>
    <property type="match status" value="1"/>
</dbReference>
<reference evidence="4 5" key="1">
    <citation type="submission" date="2016-09" db="EMBL/GenBank/DDBJ databases">
        <title>Complete genome sequence of Actinomyces hongkongensis HKU8.</title>
        <authorList>
            <person name="Gao Y.-X."/>
            <person name="Zhou Y.-Y."/>
            <person name="Xie Y."/>
            <person name="Wang M."/>
            <person name="Wang S.-J."/>
            <person name="Shen S.-G."/>
        </authorList>
    </citation>
    <scope>NUCLEOTIDE SEQUENCE [LARGE SCALE GENOMIC DNA]</scope>
    <source>
        <strain evidence="4 5">HKU8</strain>
    </source>
</reference>
<evidence type="ECO:0000256" key="3">
    <source>
        <dbReference type="SAM" id="Phobius"/>
    </source>
</evidence>
<keyword evidence="1" id="KW-0378">Hydrolase</keyword>
<dbReference type="InterPro" id="IPR023365">
    <property type="entry name" value="Sortase_dom-sf"/>
</dbReference>
<dbReference type="NCBIfam" id="TIGR01076">
    <property type="entry name" value="sortase_fam"/>
    <property type="match status" value="1"/>
</dbReference>
<sequence>MTASAPGRGRARTLAALVVVALGIALVSYPFVSDWLNRRAQNAATGAQGEAVASAAPDALAAQREAAVSYNERLLRGSVRVTDPFDEAGLPPGNAEYDSVLDVAGDSVMAELVIPAINVDLPVSHYTSDESLSKGAGHLANTSVPIGGPSTHSVLAAHTGLPTARMFDRLDELRAGDWFVIRVLGEEHFYEVVSTEVVEPGETSSLAVQQGRDLVTLVTCTPYGVNSHRLLVHAERTSARGQWDSGGAPPGPVIADVRPGMWGAAAAGAACAAAIVGAVAGARSLVRRRR</sequence>
<dbReference type="Pfam" id="PF04203">
    <property type="entry name" value="Sortase"/>
    <property type="match status" value="1"/>
</dbReference>
<evidence type="ECO:0000256" key="1">
    <source>
        <dbReference type="ARBA" id="ARBA00022801"/>
    </source>
</evidence>
<dbReference type="EMBL" id="CP017298">
    <property type="protein sequence ID" value="AOS47083.1"/>
    <property type="molecule type" value="Genomic_DNA"/>
</dbReference>
<dbReference type="NCBIfam" id="NF033745">
    <property type="entry name" value="class_C_sortase"/>
    <property type="match status" value="1"/>
</dbReference>
<keyword evidence="3" id="KW-0812">Transmembrane</keyword>
<dbReference type="SUPFAM" id="SSF63817">
    <property type="entry name" value="Sortase"/>
    <property type="match status" value="1"/>
</dbReference>
<dbReference type="InterPro" id="IPR005754">
    <property type="entry name" value="Sortase"/>
</dbReference>
<dbReference type="GO" id="GO:0016787">
    <property type="term" value="F:hydrolase activity"/>
    <property type="evidence" value="ECO:0007669"/>
    <property type="project" value="UniProtKB-KW"/>
</dbReference>
<proteinExistence type="predicted"/>
<dbReference type="InterPro" id="IPR042002">
    <property type="entry name" value="Sortase_C"/>
</dbReference>
<evidence type="ECO:0000313" key="5">
    <source>
        <dbReference type="Proteomes" id="UP000095214"/>
    </source>
</evidence>
<feature type="transmembrane region" description="Helical" evidence="3">
    <location>
        <begin position="12"/>
        <end position="32"/>
    </location>
</feature>
<protein>
    <submittedName>
        <fullName evidence="4">Class C sortase</fullName>
    </submittedName>
</protein>
<keyword evidence="5" id="KW-1185">Reference proteome</keyword>
<dbReference type="Proteomes" id="UP000095214">
    <property type="component" value="Chromosome"/>
</dbReference>